<keyword evidence="7 12" id="KW-1133">Transmembrane helix</keyword>
<feature type="transmembrane region" description="Helical" evidence="12">
    <location>
        <begin position="210"/>
        <end position="232"/>
    </location>
</feature>
<comment type="subcellular location">
    <subcellularLocation>
        <location evidence="1">Cell inner membrane</location>
        <topology evidence="1">Multi-pass membrane protein</topology>
    </subcellularLocation>
    <subcellularLocation>
        <location evidence="12">Cell membrane</location>
        <topology evidence="12">Multi-pass membrane protein</topology>
    </subcellularLocation>
</comment>
<dbReference type="eggNOG" id="COG0765">
    <property type="taxonomic scope" value="Bacteria"/>
</dbReference>
<evidence type="ECO:0000259" key="13">
    <source>
        <dbReference type="PROSITE" id="PS50928"/>
    </source>
</evidence>
<evidence type="ECO:0000313" key="15">
    <source>
        <dbReference type="Proteomes" id="UP000028945"/>
    </source>
</evidence>
<dbReference type="Pfam" id="PF00528">
    <property type="entry name" value="BPD_transp_1"/>
    <property type="match status" value="1"/>
</dbReference>
<dbReference type="FunFam" id="1.10.3720.10:FF:000006">
    <property type="entry name" value="Glutamate/aspartate ABC transporter, permease protein GltK"/>
    <property type="match status" value="1"/>
</dbReference>
<evidence type="ECO:0000256" key="8">
    <source>
        <dbReference type="ARBA" id="ARBA00023136"/>
    </source>
</evidence>
<dbReference type="PANTHER" id="PTHR30614">
    <property type="entry name" value="MEMBRANE COMPONENT OF AMINO ACID ABC TRANSPORTER"/>
    <property type="match status" value="1"/>
</dbReference>
<dbReference type="InterPro" id="IPR010065">
    <property type="entry name" value="AA_ABC_transptr_permease_3TM"/>
</dbReference>
<dbReference type="KEGG" id="bpsi:IX83_08235"/>
<dbReference type="CDD" id="cd06261">
    <property type="entry name" value="TM_PBP2"/>
    <property type="match status" value="1"/>
</dbReference>
<dbReference type="GO" id="GO:0006865">
    <property type="term" value="P:amino acid transport"/>
    <property type="evidence" value="ECO:0007669"/>
    <property type="project" value="UniProtKB-KW"/>
</dbReference>
<keyword evidence="8 12" id="KW-0472">Membrane</keyword>
<dbReference type="PANTHER" id="PTHR30614:SF1">
    <property type="entry name" value="GLUTAMATE_ASPARTATE IMPORT PERMEASE PROTEIN GLTK"/>
    <property type="match status" value="1"/>
</dbReference>
<evidence type="ECO:0000256" key="12">
    <source>
        <dbReference type="RuleBase" id="RU363032"/>
    </source>
</evidence>
<dbReference type="PROSITE" id="PS50928">
    <property type="entry name" value="ABC_TM1"/>
    <property type="match status" value="1"/>
</dbReference>
<dbReference type="Proteomes" id="UP000028945">
    <property type="component" value="Chromosome"/>
</dbReference>
<evidence type="ECO:0000256" key="7">
    <source>
        <dbReference type="ARBA" id="ARBA00022989"/>
    </source>
</evidence>
<evidence type="ECO:0000256" key="10">
    <source>
        <dbReference type="ARBA" id="ARBA00062718"/>
    </source>
</evidence>
<evidence type="ECO:0000256" key="11">
    <source>
        <dbReference type="ARBA" id="ARBA00073645"/>
    </source>
</evidence>
<dbReference type="STRING" id="1072685.IX83_08235"/>
<dbReference type="AlphaFoldDB" id="A0A077DEM3"/>
<dbReference type="InterPro" id="IPR043429">
    <property type="entry name" value="ArtM/GltK/GlnP/TcyL/YhdX-like"/>
</dbReference>
<dbReference type="Gene3D" id="1.10.3720.10">
    <property type="entry name" value="MetI-like"/>
    <property type="match status" value="1"/>
</dbReference>
<keyword evidence="5 12" id="KW-0812">Transmembrane</keyword>
<dbReference type="SUPFAM" id="SSF161098">
    <property type="entry name" value="MetI-like"/>
    <property type="match status" value="1"/>
</dbReference>
<name>A0A077DEM3_9BURK</name>
<feature type="transmembrane region" description="Helical" evidence="12">
    <location>
        <begin position="170"/>
        <end position="190"/>
    </location>
</feature>
<evidence type="ECO:0000256" key="1">
    <source>
        <dbReference type="ARBA" id="ARBA00004429"/>
    </source>
</evidence>
<protein>
    <recommendedName>
        <fullName evidence="11">Glutamate/aspartate import permease protein GltK</fullName>
    </recommendedName>
</protein>
<dbReference type="GO" id="GO:0022857">
    <property type="term" value="F:transmembrane transporter activity"/>
    <property type="evidence" value="ECO:0007669"/>
    <property type="project" value="InterPro"/>
</dbReference>
<dbReference type="InterPro" id="IPR035906">
    <property type="entry name" value="MetI-like_sf"/>
</dbReference>
<evidence type="ECO:0000256" key="3">
    <source>
        <dbReference type="ARBA" id="ARBA00022448"/>
    </source>
</evidence>
<organism evidence="14 15">
    <name type="scientific">Basilea psittacipulmonis DSM 24701</name>
    <dbReference type="NCBI Taxonomy" id="1072685"/>
    <lineage>
        <taxon>Bacteria</taxon>
        <taxon>Pseudomonadati</taxon>
        <taxon>Pseudomonadota</taxon>
        <taxon>Betaproteobacteria</taxon>
        <taxon>Burkholderiales</taxon>
        <taxon>Alcaligenaceae</taxon>
        <taxon>Basilea</taxon>
    </lineage>
</organism>
<keyword evidence="15" id="KW-1185">Reference proteome</keyword>
<reference evidence="14 15" key="1">
    <citation type="journal article" date="2014" name="BMC Genomics">
        <title>A genomic perspective on a new bacterial genus and species from the Alcaligenaceae family, Basilea psittacipulmonis.</title>
        <authorList>
            <person name="Whiteson K.L."/>
            <person name="Hernandez D."/>
            <person name="Lazarevic V."/>
            <person name="Gaia N."/>
            <person name="Farinelli L."/>
            <person name="Francois P."/>
            <person name="Pilo P."/>
            <person name="Frey J."/>
            <person name="Schrenzel J."/>
        </authorList>
    </citation>
    <scope>NUCLEOTIDE SEQUENCE [LARGE SCALE GENOMIC DNA]</scope>
    <source>
        <strain evidence="14 15">DSM 24701</strain>
    </source>
</reference>
<keyword evidence="3 12" id="KW-0813">Transport</keyword>
<evidence type="ECO:0000256" key="6">
    <source>
        <dbReference type="ARBA" id="ARBA00022970"/>
    </source>
</evidence>
<keyword evidence="4" id="KW-1003">Cell membrane</keyword>
<feature type="transmembrane region" description="Helical" evidence="12">
    <location>
        <begin position="65"/>
        <end position="89"/>
    </location>
</feature>
<comment type="subunit">
    <text evidence="10">The complex is composed of two ATP-binding proteins (GltL), two transmembrane proteins (GltJ and GltK) and a solute-binding protein (GltI).</text>
</comment>
<evidence type="ECO:0000256" key="5">
    <source>
        <dbReference type="ARBA" id="ARBA00022692"/>
    </source>
</evidence>
<evidence type="ECO:0000256" key="9">
    <source>
        <dbReference type="ARBA" id="ARBA00060298"/>
    </source>
</evidence>
<feature type="domain" description="ABC transmembrane type-1" evidence="13">
    <location>
        <begin position="20"/>
        <end position="229"/>
    </location>
</feature>
<gene>
    <name evidence="14" type="ORF">IX83_08235</name>
</gene>
<proteinExistence type="inferred from homology"/>
<sequence length="240" mass="26754">MAFDWGVIAKYAPDILANGLVLTLKITVISAVLAILLGTVLAAMRLSSIKLVRWTAASYVNIFRAIPILMVLFWMFFLVPYVIGFLNFYWSKWVHGIDLGMITPVALDGFICAVVTFTLFEAAYFCEIMRAGINAIPKGQPAAGYALGLRYHQVMLQIVLPQAFRNMLPVLFTQVIVLFQDTSLVAALSLRDLLGLSRIVADNTGNQVELYIFAAVVFFIVSFIGSMIVRYLDKRMAIIR</sequence>
<dbReference type="GO" id="GO:0043190">
    <property type="term" value="C:ATP-binding cassette (ABC) transporter complex"/>
    <property type="evidence" value="ECO:0007669"/>
    <property type="project" value="InterPro"/>
</dbReference>
<evidence type="ECO:0000313" key="14">
    <source>
        <dbReference type="EMBL" id="AIL33285.1"/>
    </source>
</evidence>
<feature type="transmembrane region" description="Helical" evidence="12">
    <location>
        <begin position="101"/>
        <end position="120"/>
    </location>
</feature>
<dbReference type="InterPro" id="IPR000515">
    <property type="entry name" value="MetI-like"/>
</dbReference>
<dbReference type="HOGENOM" id="CLU_019602_1_1_4"/>
<evidence type="ECO:0000256" key="4">
    <source>
        <dbReference type="ARBA" id="ARBA00022475"/>
    </source>
</evidence>
<dbReference type="EMBL" id="CP009238">
    <property type="protein sequence ID" value="AIL33285.1"/>
    <property type="molecule type" value="Genomic_DNA"/>
</dbReference>
<evidence type="ECO:0000256" key="2">
    <source>
        <dbReference type="ARBA" id="ARBA00010072"/>
    </source>
</evidence>
<accession>A0A077DEM3</accession>
<comment type="function">
    <text evidence="9">Part of the ABC transporter complex GltIJKL involved in glutamate and aspartate uptake. Probably responsible for the translocation of the substrate across the membrane.</text>
</comment>
<dbReference type="NCBIfam" id="TIGR01726">
    <property type="entry name" value="HEQRo_perm_3TM"/>
    <property type="match status" value="1"/>
</dbReference>
<comment type="similarity">
    <text evidence="2">Belongs to the binding-protein-dependent transport system permease family. HisMQ subfamily.</text>
</comment>
<feature type="transmembrane region" description="Helical" evidence="12">
    <location>
        <begin position="20"/>
        <end position="44"/>
    </location>
</feature>
<keyword evidence="6" id="KW-0029">Amino-acid transport</keyword>